<evidence type="ECO:0000259" key="2">
    <source>
        <dbReference type="PROSITE" id="PS50234"/>
    </source>
</evidence>
<dbReference type="Gene3D" id="3.40.50.410">
    <property type="entry name" value="von Willebrand factor, type A domain"/>
    <property type="match status" value="1"/>
</dbReference>
<evidence type="ECO:0000256" key="1">
    <source>
        <dbReference type="SAM" id="SignalP"/>
    </source>
</evidence>
<feature type="domain" description="VWFA" evidence="2">
    <location>
        <begin position="77"/>
        <end position="289"/>
    </location>
</feature>
<accession>A0A0K1PV45</accession>
<dbReference type="AlphaFoldDB" id="A0A0K1PV45"/>
<proteinExistence type="predicted"/>
<dbReference type="SMART" id="SM00327">
    <property type="entry name" value="VWA"/>
    <property type="match status" value="1"/>
</dbReference>
<dbReference type="InterPro" id="IPR002035">
    <property type="entry name" value="VWF_A"/>
</dbReference>
<evidence type="ECO:0000313" key="4">
    <source>
        <dbReference type="Proteomes" id="UP000064967"/>
    </source>
</evidence>
<reference evidence="3 4" key="1">
    <citation type="submission" date="2015-08" db="EMBL/GenBank/DDBJ databases">
        <authorList>
            <person name="Babu N.S."/>
            <person name="Beckwith C.J."/>
            <person name="Beseler K.G."/>
            <person name="Brison A."/>
            <person name="Carone J.V."/>
            <person name="Caskin T.P."/>
            <person name="Diamond M."/>
            <person name="Durham M.E."/>
            <person name="Foxe J.M."/>
            <person name="Go M."/>
            <person name="Henderson B.A."/>
            <person name="Jones I.B."/>
            <person name="McGettigan J.A."/>
            <person name="Micheletti S.J."/>
            <person name="Nasrallah M.E."/>
            <person name="Ortiz D."/>
            <person name="Piller C.R."/>
            <person name="Privatt S.R."/>
            <person name="Schneider S.L."/>
            <person name="Sharp S."/>
            <person name="Smith T.C."/>
            <person name="Stanton J.D."/>
            <person name="Ullery H.E."/>
            <person name="Wilson R.J."/>
            <person name="Serrano M.G."/>
            <person name="Buck G."/>
            <person name="Lee V."/>
            <person name="Wang Y."/>
            <person name="Carvalho R."/>
            <person name="Voegtly L."/>
            <person name="Shi R."/>
            <person name="Duckworth R."/>
            <person name="Johnson A."/>
            <person name="Loviza R."/>
            <person name="Walstead R."/>
            <person name="Shah Z."/>
            <person name="Kiflezghi M."/>
            <person name="Wade K."/>
            <person name="Ball S.L."/>
            <person name="Bradley K.W."/>
            <person name="Asai D.J."/>
            <person name="Bowman C.A."/>
            <person name="Russell D.A."/>
            <person name="Pope W.H."/>
            <person name="Jacobs-Sera D."/>
            <person name="Hendrix R.W."/>
            <person name="Hatfull G.F."/>
        </authorList>
    </citation>
    <scope>NUCLEOTIDE SEQUENCE [LARGE SCALE GENOMIC DNA]</scope>
    <source>
        <strain evidence="3 4">DSM 27648</strain>
    </source>
</reference>
<gene>
    <name evidence="3" type="ORF">AKJ09_04061</name>
</gene>
<feature type="signal peptide" evidence="1">
    <location>
        <begin position="1"/>
        <end position="28"/>
    </location>
</feature>
<dbReference type="PROSITE" id="PS50234">
    <property type="entry name" value="VWFA"/>
    <property type="match status" value="1"/>
</dbReference>
<dbReference type="PROSITE" id="PS51257">
    <property type="entry name" value="PROKAR_LIPOPROTEIN"/>
    <property type="match status" value="1"/>
</dbReference>
<keyword evidence="4" id="KW-1185">Reference proteome</keyword>
<protein>
    <recommendedName>
        <fullName evidence="2">VWFA domain-containing protein</fullName>
    </recommendedName>
</protein>
<dbReference type="EMBL" id="CP012333">
    <property type="protein sequence ID" value="AKU97397.1"/>
    <property type="molecule type" value="Genomic_DNA"/>
</dbReference>
<name>A0A0K1PV45_9BACT</name>
<dbReference type="SUPFAM" id="SSF53300">
    <property type="entry name" value="vWA-like"/>
    <property type="match status" value="1"/>
</dbReference>
<organism evidence="3 4">
    <name type="scientific">Labilithrix luteola</name>
    <dbReference type="NCBI Taxonomy" id="1391654"/>
    <lineage>
        <taxon>Bacteria</taxon>
        <taxon>Pseudomonadati</taxon>
        <taxon>Myxococcota</taxon>
        <taxon>Polyangia</taxon>
        <taxon>Polyangiales</taxon>
        <taxon>Labilitrichaceae</taxon>
        <taxon>Labilithrix</taxon>
    </lineage>
</organism>
<dbReference type="InterPro" id="IPR036465">
    <property type="entry name" value="vWFA_dom_sf"/>
</dbReference>
<sequence length="381" mass="39849">MSVMVTKMRSSSSYKSLCLALFTGSLVAVTGYGCSNDSLQKFDTNNGSSISTDGGVDASASATCAESGQKAKTLPLDIVFLLDRSLYMKGDKWNAASHALLDFISRGFPAPTQVALTLVPYTAPEDVWGDQTGANIDFCQYRVYQNFVVPMADVSVQRAPVESAIANALLSAGFGYGRTSPIYASLQGTYFAATKAQAENPDHQVVVVYVGNGAPLPCNEYGSNTTNSAAIAALADSALRYNGVRTFAVALDDQNFGLMSEIAKAGGGAAFKPSNTTSAGMLDAMLEVTKGALDCAYALPVAPAGRTLDPSTLSVEITSATGDRSVIPAVTQPACDAAGGWFYDNAAKPTKVIFCPQTCNTLRDTISPRVELVVGCNSTVF</sequence>
<dbReference type="Pfam" id="PF00092">
    <property type="entry name" value="VWA"/>
    <property type="match status" value="1"/>
</dbReference>
<feature type="chain" id="PRO_5005466060" description="VWFA domain-containing protein" evidence="1">
    <location>
        <begin position="29"/>
        <end position="381"/>
    </location>
</feature>
<evidence type="ECO:0000313" key="3">
    <source>
        <dbReference type="EMBL" id="AKU97397.1"/>
    </source>
</evidence>
<dbReference type="CDD" id="cd00198">
    <property type="entry name" value="vWFA"/>
    <property type="match status" value="1"/>
</dbReference>
<dbReference type="STRING" id="1391654.AKJ09_04061"/>
<keyword evidence="1" id="KW-0732">Signal</keyword>
<dbReference type="KEGG" id="llu:AKJ09_04061"/>
<dbReference type="Proteomes" id="UP000064967">
    <property type="component" value="Chromosome"/>
</dbReference>